<dbReference type="CDD" id="cd02440">
    <property type="entry name" value="AdoMet_MTases"/>
    <property type="match status" value="1"/>
</dbReference>
<keyword evidence="7" id="KW-0687">Ribonucleoprotein</keyword>
<evidence type="ECO:0000313" key="7">
    <source>
        <dbReference type="EMBL" id="SDH47385.1"/>
    </source>
</evidence>
<dbReference type="PANTHER" id="PTHR43648:SF1">
    <property type="entry name" value="ELECTRON TRANSFER FLAVOPROTEIN BETA SUBUNIT LYSINE METHYLTRANSFERASE"/>
    <property type="match status" value="1"/>
</dbReference>
<feature type="binding site" evidence="6">
    <location>
        <position position="205"/>
    </location>
    <ligand>
        <name>S-adenosyl-L-methionine</name>
        <dbReference type="ChEBI" id="CHEBI:59789"/>
    </ligand>
</feature>
<comment type="subcellular location">
    <subcellularLocation>
        <location evidence="6">Cytoplasm</location>
    </subcellularLocation>
</comment>
<dbReference type="EMBL" id="FNDK01000006">
    <property type="protein sequence ID" value="SDH47385.1"/>
    <property type="molecule type" value="Genomic_DNA"/>
</dbReference>
<dbReference type="RefSeq" id="WP_091272366.1">
    <property type="nucleotide sequence ID" value="NZ_FNDK01000006.1"/>
</dbReference>
<comment type="similarity">
    <text evidence="1 6">Belongs to the methyltransferase superfamily. PrmA family.</text>
</comment>
<feature type="binding site" evidence="6">
    <location>
        <position position="183"/>
    </location>
    <ligand>
        <name>S-adenosyl-L-methionine</name>
        <dbReference type="ChEBI" id="CHEBI:59789"/>
    </ligand>
</feature>
<dbReference type="InterPro" id="IPR050078">
    <property type="entry name" value="Ribosomal_L11_MeTrfase_PrmA"/>
</dbReference>
<keyword evidence="4 6" id="KW-0808">Transferase</keyword>
<dbReference type="Proteomes" id="UP000199163">
    <property type="component" value="Unassembled WGS sequence"/>
</dbReference>
<dbReference type="SUPFAM" id="SSF53335">
    <property type="entry name" value="S-adenosyl-L-methionine-dependent methyltransferases"/>
    <property type="match status" value="1"/>
</dbReference>
<dbReference type="GO" id="GO:0005840">
    <property type="term" value="C:ribosome"/>
    <property type="evidence" value="ECO:0007669"/>
    <property type="project" value="UniProtKB-KW"/>
</dbReference>
<accession>A0A1G8CPJ8</accession>
<dbReference type="HAMAP" id="MF_00735">
    <property type="entry name" value="Methyltr_PrmA"/>
    <property type="match status" value="1"/>
</dbReference>
<name>A0A1G8CPJ8_9BACI</name>
<dbReference type="GO" id="GO:0032259">
    <property type="term" value="P:methylation"/>
    <property type="evidence" value="ECO:0007669"/>
    <property type="project" value="UniProtKB-KW"/>
</dbReference>
<dbReference type="GO" id="GO:0005737">
    <property type="term" value="C:cytoplasm"/>
    <property type="evidence" value="ECO:0007669"/>
    <property type="project" value="UniProtKB-SubCell"/>
</dbReference>
<dbReference type="EC" id="2.1.1.-" evidence="6"/>
<dbReference type="STRING" id="568899.SAMN05192534_10636"/>
<organism evidence="7 8">
    <name type="scientific">Alteribacillus persepolensis</name>
    <dbReference type="NCBI Taxonomy" id="568899"/>
    <lineage>
        <taxon>Bacteria</taxon>
        <taxon>Bacillati</taxon>
        <taxon>Bacillota</taxon>
        <taxon>Bacilli</taxon>
        <taxon>Bacillales</taxon>
        <taxon>Bacillaceae</taxon>
        <taxon>Alteribacillus</taxon>
    </lineage>
</organism>
<comment type="catalytic activity">
    <reaction evidence="6">
        <text>L-lysyl-[protein] + 3 S-adenosyl-L-methionine = N(6),N(6),N(6)-trimethyl-L-lysyl-[protein] + 3 S-adenosyl-L-homocysteine + 3 H(+)</text>
        <dbReference type="Rhea" id="RHEA:54192"/>
        <dbReference type="Rhea" id="RHEA-COMP:9752"/>
        <dbReference type="Rhea" id="RHEA-COMP:13826"/>
        <dbReference type="ChEBI" id="CHEBI:15378"/>
        <dbReference type="ChEBI" id="CHEBI:29969"/>
        <dbReference type="ChEBI" id="CHEBI:57856"/>
        <dbReference type="ChEBI" id="CHEBI:59789"/>
        <dbReference type="ChEBI" id="CHEBI:61961"/>
    </reaction>
</comment>
<dbReference type="Gene3D" id="3.40.50.150">
    <property type="entry name" value="Vaccinia Virus protein VP39"/>
    <property type="match status" value="1"/>
</dbReference>
<dbReference type="InterPro" id="IPR004498">
    <property type="entry name" value="Ribosomal_PrmA_MeTrfase"/>
</dbReference>
<evidence type="ECO:0000256" key="6">
    <source>
        <dbReference type="HAMAP-Rule" id="MF_00735"/>
    </source>
</evidence>
<dbReference type="NCBIfam" id="TIGR00406">
    <property type="entry name" value="prmA"/>
    <property type="match status" value="1"/>
</dbReference>
<dbReference type="OrthoDB" id="9785995at2"/>
<evidence type="ECO:0000256" key="4">
    <source>
        <dbReference type="ARBA" id="ARBA00022679"/>
    </source>
</evidence>
<feature type="binding site" evidence="6">
    <location>
        <position position="162"/>
    </location>
    <ligand>
        <name>S-adenosyl-L-methionine</name>
        <dbReference type="ChEBI" id="CHEBI:59789"/>
    </ligand>
</feature>
<feature type="binding site" evidence="6">
    <location>
        <position position="248"/>
    </location>
    <ligand>
        <name>S-adenosyl-L-methionine</name>
        <dbReference type="ChEBI" id="CHEBI:59789"/>
    </ligand>
</feature>
<keyword evidence="5 6" id="KW-0949">S-adenosyl-L-methionine</keyword>
<keyword evidence="8" id="KW-1185">Reference proteome</keyword>
<evidence type="ECO:0000256" key="3">
    <source>
        <dbReference type="ARBA" id="ARBA00022603"/>
    </source>
</evidence>
<comment type="function">
    <text evidence="6">Methylates ribosomal protein L11.</text>
</comment>
<protein>
    <recommendedName>
        <fullName evidence="6">Ribosomal protein L11 methyltransferase</fullName>
        <shortName evidence="6">L11 Mtase</shortName>
        <ecNumber evidence="6">2.1.1.-</ecNumber>
    </recommendedName>
</protein>
<evidence type="ECO:0000256" key="2">
    <source>
        <dbReference type="ARBA" id="ARBA00022490"/>
    </source>
</evidence>
<dbReference type="PIRSF" id="PIRSF000401">
    <property type="entry name" value="RPL11_MTase"/>
    <property type="match status" value="1"/>
</dbReference>
<proteinExistence type="inferred from homology"/>
<keyword evidence="3 6" id="KW-0489">Methyltransferase</keyword>
<dbReference type="AlphaFoldDB" id="A0A1G8CPJ8"/>
<keyword evidence="7" id="KW-0689">Ribosomal protein</keyword>
<dbReference type="GO" id="GO:0016279">
    <property type="term" value="F:protein-lysine N-methyltransferase activity"/>
    <property type="evidence" value="ECO:0007669"/>
    <property type="project" value="RHEA"/>
</dbReference>
<reference evidence="7 8" key="1">
    <citation type="submission" date="2016-10" db="EMBL/GenBank/DDBJ databases">
        <authorList>
            <person name="de Groot N.N."/>
        </authorList>
    </citation>
    <scope>NUCLEOTIDE SEQUENCE [LARGE SCALE GENOMIC DNA]</scope>
    <source>
        <strain evidence="7 8">DSM 21632</strain>
    </source>
</reference>
<evidence type="ECO:0000256" key="5">
    <source>
        <dbReference type="ARBA" id="ARBA00022691"/>
    </source>
</evidence>
<dbReference type="InterPro" id="IPR029063">
    <property type="entry name" value="SAM-dependent_MTases_sf"/>
</dbReference>
<keyword evidence="2 6" id="KW-0963">Cytoplasm</keyword>
<dbReference type="PANTHER" id="PTHR43648">
    <property type="entry name" value="ELECTRON TRANSFER FLAVOPROTEIN BETA SUBUNIT LYSINE METHYLTRANSFERASE"/>
    <property type="match status" value="1"/>
</dbReference>
<evidence type="ECO:0000313" key="8">
    <source>
        <dbReference type="Proteomes" id="UP000199163"/>
    </source>
</evidence>
<evidence type="ECO:0000256" key="1">
    <source>
        <dbReference type="ARBA" id="ARBA00009741"/>
    </source>
</evidence>
<dbReference type="Pfam" id="PF06325">
    <property type="entry name" value="PrmA"/>
    <property type="match status" value="1"/>
</dbReference>
<gene>
    <name evidence="6" type="primary">prmA</name>
    <name evidence="7" type="ORF">SAMN05192534_10636</name>
</gene>
<sequence length="312" mass="34476">MKWMEFSVHTAQEAVEPISNILHESGASGVVIEDSNDLVREWNGAEDEIFELSQEDYPDDGVLVKAYFPLNSFLKETVEEVKQSINDLLQHNIDVGRNEVTLTEVHEEDWAQAWKKYYKPVKVSNFITIAPSWENYQAAADDELVIELDPGMAFGTGTHPSTVLCLQLLEKLIKGGEYVIDVGTGSGILAIAAAKLGAKKVEALDVDETAVESARSNSSYNHTEAAVTVRQNNLLENTKMKADVIAANILADIILRMVDEAYERLNTNGCFITSGIIASKKDEVKKALLQSGFAIVEEQMIDDWVALVAQKK</sequence>